<gene>
    <name evidence="9" type="ORF">AJ79_01691</name>
</gene>
<dbReference type="Proteomes" id="UP000223968">
    <property type="component" value="Unassembled WGS sequence"/>
</dbReference>
<feature type="compositionally biased region" description="Polar residues" evidence="7">
    <location>
        <begin position="1"/>
        <end position="13"/>
    </location>
</feature>
<keyword evidence="4" id="KW-0238">DNA-binding</keyword>
<dbReference type="SUPFAM" id="SSF57701">
    <property type="entry name" value="Zn2/Cys6 DNA-binding domain"/>
    <property type="match status" value="1"/>
</dbReference>
<dbReference type="InterPro" id="IPR051430">
    <property type="entry name" value="Fungal_TF_Env_Response"/>
</dbReference>
<dbReference type="Pfam" id="PF04082">
    <property type="entry name" value="Fungal_trans"/>
    <property type="match status" value="1"/>
</dbReference>
<dbReference type="CDD" id="cd12148">
    <property type="entry name" value="fungal_TF_MHR"/>
    <property type="match status" value="1"/>
</dbReference>
<evidence type="ECO:0000256" key="5">
    <source>
        <dbReference type="ARBA" id="ARBA00023163"/>
    </source>
</evidence>
<dbReference type="GO" id="GO:0005634">
    <property type="term" value="C:nucleus"/>
    <property type="evidence" value="ECO:0007669"/>
    <property type="project" value="TreeGrafter"/>
</dbReference>
<evidence type="ECO:0000256" key="7">
    <source>
        <dbReference type="SAM" id="MobiDB-lite"/>
    </source>
</evidence>
<feature type="compositionally biased region" description="Low complexity" evidence="7">
    <location>
        <begin position="16"/>
        <end position="28"/>
    </location>
</feature>
<dbReference type="GO" id="GO:0006351">
    <property type="term" value="P:DNA-templated transcription"/>
    <property type="evidence" value="ECO:0007669"/>
    <property type="project" value="InterPro"/>
</dbReference>
<dbReference type="InterPro" id="IPR001138">
    <property type="entry name" value="Zn2Cys6_DnaBD"/>
</dbReference>
<keyword evidence="5" id="KW-0804">Transcription</keyword>
<dbReference type="PANTHER" id="PTHR31944">
    <property type="entry name" value="HEME-RESPONSIVE ZINC FINGER TRANSCRIPTION FACTOR HAP1"/>
    <property type="match status" value="1"/>
</dbReference>
<feature type="compositionally biased region" description="Polar residues" evidence="7">
    <location>
        <begin position="42"/>
        <end position="69"/>
    </location>
</feature>
<evidence type="ECO:0000256" key="6">
    <source>
        <dbReference type="ARBA" id="ARBA00023242"/>
    </source>
</evidence>
<dbReference type="PANTHER" id="PTHR31944:SF130">
    <property type="entry name" value="ZN(II)2CYS6 TRANSCRIPTION FACTO (EUROFUNG)"/>
    <property type="match status" value="1"/>
</dbReference>
<feature type="compositionally biased region" description="Basic and acidic residues" evidence="7">
    <location>
        <begin position="183"/>
        <end position="193"/>
    </location>
</feature>
<evidence type="ECO:0000256" key="1">
    <source>
        <dbReference type="ARBA" id="ARBA00022723"/>
    </source>
</evidence>
<dbReference type="EMBL" id="PDNB01000016">
    <property type="protein sequence ID" value="PGH16585.1"/>
    <property type="molecule type" value="Genomic_DNA"/>
</dbReference>
<keyword evidence="6" id="KW-0539">Nucleus</keyword>
<keyword evidence="3" id="KW-0805">Transcription regulation</keyword>
<organism evidence="9 10">
    <name type="scientific">Helicocarpus griseus UAMH5409</name>
    <dbReference type="NCBI Taxonomy" id="1447875"/>
    <lineage>
        <taxon>Eukaryota</taxon>
        <taxon>Fungi</taxon>
        <taxon>Dikarya</taxon>
        <taxon>Ascomycota</taxon>
        <taxon>Pezizomycotina</taxon>
        <taxon>Eurotiomycetes</taxon>
        <taxon>Eurotiomycetidae</taxon>
        <taxon>Onygenales</taxon>
        <taxon>Ajellomycetaceae</taxon>
        <taxon>Helicocarpus</taxon>
    </lineage>
</organism>
<feature type="domain" description="Zn(2)-C6 fungal-type" evidence="8">
    <location>
        <begin position="93"/>
        <end position="125"/>
    </location>
</feature>
<sequence>MASSATSPQSSPGLTPPQAQAQAQQAPAHQHHQHGPGATIGISATTPTQQHDVASVSFTNINNENTNPPSQSQDQDQDQQHSSQRKRRRRTIACAPCRNRKVKCDFGYPTCARCLKGPGAEACMYESPVHALQQAQQTQQQLQQQQQVYPPASSGRPNGHAPTSSPIAAGAGGVASQQRKRQKVADAGDSESRIRELERMIQRLTQSAGSPGGVSGNHASADSRSFGSRLGSTPGRVAGSGASREEVRKMEWRREVPRGPSHDGGEARTRFWGCSNGSKLPFELEGLDEFIKDLKTSTSLGTVETEMRKLGNSKPMKPLSGDLAVDSNFLKSMLPLRQVAERLVECYFSYVGRMHRILHMQSFSAQVQDIWDDSKQVPCHIIVQLFLVMASVWSVNTPSPLTAAGTKILSNSVAMDWIRWSEAWLFHANIKRPNLVVLQVRCLLILAKEANYTQKNQAWSSAGTLVKLAMSAGCHREPPPEAKISIFHREMRRRIWATILELDLQASLDRGMPPTLQESDYDCLPPLNINDEDIDEQATVLPEEKPLGIVTDSSFQVAMMQSMGLRLRICALVNAPRVAMTSNELALFEEEIKQALSEIPDWYAVDRPGDFVPQQQQVLIWKTLLESNLRRCQLSLYTYSALGGLQGSISSHALQARLEVAVVILCQQQLLIDNVGKYAWCALADVTYHAAFTICHHLYGSDSGFTSSIVRQVIPSITDILISLVQKTLVWLEDKFVVLEKGMREYYFLCVSITFVKTRLWPGNTTTYMQQAADRLSALCYKLFSKYIGDAAGNTPGTPGMAFSPGLPQKTVIEQPFPGQQFGRLDENVDIAHGFEELDFLGDYGVTFLGSGIM</sequence>
<dbReference type="InterPro" id="IPR036864">
    <property type="entry name" value="Zn2-C6_fun-type_DNA-bd_sf"/>
</dbReference>
<protein>
    <recommendedName>
        <fullName evidence="8">Zn(2)-C6 fungal-type domain-containing protein</fullName>
    </recommendedName>
</protein>
<name>A0A2B7Y5V4_9EURO</name>
<dbReference type="OrthoDB" id="4236860at2759"/>
<keyword evidence="10" id="KW-1185">Reference proteome</keyword>
<dbReference type="SMART" id="SM00906">
    <property type="entry name" value="Fungal_trans"/>
    <property type="match status" value="1"/>
</dbReference>
<dbReference type="GO" id="GO:0001228">
    <property type="term" value="F:DNA-binding transcription activator activity, RNA polymerase II-specific"/>
    <property type="evidence" value="ECO:0007669"/>
    <property type="project" value="TreeGrafter"/>
</dbReference>
<feature type="region of interest" description="Disordered" evidence="7">
    <location>
        <begin position="137"/>
        <end position="193"/>
    </location>
</feature>
<comment type="caution">
    <text evidence="9">The sequence shown here is derived from an EMBL/GenBank/DDBJ whole genome shotgun (WGS) entry which is preliminary data.</text>
</comment>
<dbReference type="Gene3D" id="4.10.240.10">
    <property type="entry name" value="Zn(2)-C6 fungal-type DNA-binding domain"/>
    <property type="match status" value="1"/>
</dbReference>
<feature type="region of interest" description="Disordered" evidence="7">
    <location>
        <begin position="1"/>
        <end position="89"/>
    </location>
</feature>
<evidence type="ECO:0000313" key="10">
    <source>
        <dbReference type="Proteomes" id="UP000223968"/>
    </source>
</evidence>
<evidence type="ECO:0000256" key="3">
    <source>
        <dbReference type="ARBA" id="ARBA00023015"/>
    </source>
</evidence>
<feature type="region of interest" description="Disordered" evidence="7">
    <location>
        <begin position="206"/>
        <end position="246"/>
    </location>
</feature>
<dbReference type="PROSITE" id="PS00463">
    <property type="entry name" value="ZN2_CY6_FUNGAL_1"/>
    <property type="match status" value="1"/>
</dbReference>
<keyword evidence="2" id="KW-0862">Zinc</keyword>
<evidence type="ECO:0000313" key="9">
    <source>
        <dbReference type="EMBL" id="PGH16585.1"/>
    </source>
</evidence>
<dbReference type="InterPro" id="IPR007219">
    <property type="entry name" value="XnlR_reg_dom"/>
</dbReference>
<dbReference type="SMART" id="SM00066">
    <property type="entry name" value="GAL4"/>
    <property type="match status" value="1"/>
</dbReference>
<dbReference type="PROSITE" id="PS50048">
    <property type="entry name" value="ZN2_CY6_FUNGAL_2"/>
    <property type="match status" value="1"/>
</dbReference>
<feature type="compositionally biased region" description="Polar residues" evidence="7">
    <location>
        <begin position="217"/>
        <end position="226"/>
    </location>
</feature>
<accession>A0A2B7Y5V4</accession>
<evidence type="ECO:0000256" key="2">
    <source>
        <dbReference type="ARBA" id="ARBA00022833"/>
    </source>
</evidence>
<dbReference type="GO" id="GO:0000978">
    <property type="term" value="F:RNA polymerase II cis-regulatory region sequence-specific DNA binding"/>
    <property type="evidence" value="ECO:0007669"/>
    <property type="project" value="TreeGrafter"/>
</dbReference>
<dbReference type="STRING" id="1447875.A0A2B7Y5V4"/>
<dbReference type="AlphaFoldDB" id="A0A2B7Y5V4"/>
<evidence type="ECO:0000259" key="8">
    <source>
        <dbReference type="PROSITE" id="PS50048"/>
    </source>
</evidence>
<dbReference type="GO" id="GO:0008270">
    <property type="term" value="F:zinc ion binding"/>
    <property type="evidence" value="ECO:0007669"/>
    <property type="project" value="InterPro"/>
</dbReference>
<proteinExistence type="predicted"/>
<reference evidence="9 10" key="1">
    <citation type="submission" date="2017-10" db="EMBL/GenBank/DDBJ databases">
        <title>Comparative genomics in systemic dimorphic fungi from Ajellomycetaceae.</title>
        <authorList>
            <person name="Munoz J.F."/>
            <person name="Mcewen J.G."/>
            <person name="Clay O.K."/>
            <person name="Cuomo C.A."/>
        </authorList>
    </citation>
    <scope>NUCLEOTIDE SEQUENCE [LARGE SCALE GENOMIC DNA]</scope>
    <source>
        <strain evidence="9 10">UAMH5409</strain>
    </source>
</reference>
<evidence type="ECO:0000256" key="4">
    <source>
        <dbReference type="ARBA" id="ARBA00023125"/>
    </source>
</evidence>
<feature type="compositionally biased region" description="Low complexity" evidence="7">
    <location>
        <begin position="137"/>
        <end position="147"/>
    </location>
</feature>
<dbReference type="CDD" id="cd00067">
    <property type="entry name" value="GAL4"/>
    <property type="match status" value="1"/>
</dbReference>
<dbReference type="Pfam" id="PF00172">
    <property type="entry name" value="Zn_clus"/>
    <property type="match status" value="1"/>
</dbReference>
<keyword evidence="1" id="KW-0479">Metal-binding</keyword>